<dbReference type="Pfam" id="PF01827">
    <property type="entry name" value="FTH"/>
    <property type="match status" value="1"/>
</dbReference>
<dbReference type="EMBL" id="PDUG01000007">
    <property type="protein sequence ID" value="PIC14853.1"/>
    <property type="molecule type" value="Genomic_DNA"/>
</dbReference>
<reference evidence="4" key="1">
    <citation type="submission" date="2017-10" db="EMBL/GenBank/DDBJ databases">
        <title>Rapid genome shrinkage in a self-fertile nematode reveals novel sperm competition proteins.</title>
        <authorList>
            <person name="Yin D."/>
            <person name="Schwarz E.M."/>
            <person name="Thomas C.G."/>
            <person name="Felde R.L."/>
            <person name="Korf I.F."/>
            <person name="Cutter A.D."/>
            <person name="Schartner C.M."/>
            <person name="Ralston E.J."/>
            <person name="Meyer B.J."/>
            <person name="Haag E.S."/>
        </authorList>
    </citation>
    <scope>NUCLEOTIDE SEQUENCE [LARGE SCALE GENOMIC DNA]</scope>
    <source>
        <strain evidence="4">JU1422</strain>
    </source>
</reference>
<feature type="domain" description="DUF38" evidence="1">
    <location>
        <begin position="196"/>
        <end position="314"/>
    </location>
</feature>
<organism evidence="3 4">
    <name type="scientific">Caenorhabditis nigoni</name>
    <dbReference type="NCBI Taxonomy" id="1611254"/>
    <lineage>
        <taxon>Eukaryota</taxon>
        <taxon>Metazoa</taxon>
        <taxon>Ecdysozoa</taxon>
        <taxon>Nematoda</taxon>
        <taxon>Chromadorea</taxon>
        <taxon>Rhabditida</taxon>
        <taxon>Rhabditina</taxon>
        <taxon>Rhabditomorpha</taxon>
        <taxon>Rhabditoidea</taxon>
        <taxon>Rhabditidae</taxon>
        <taxon>Peloderinae</taxon>
        <taxon>Caenorhabditis</taxon>
    </lineage>
</organism>
<evidence type="ECO:0000259" key="1">
    <source>
        <dbReference type="Pfam" id="PF01827"/>
    </source>
</evidence>
<dbReference type="PANTHER" id="PTHR23015:SF4">
    <property type="entry name" value="DUF38 DOMAIN-CONTAINING PROTEIN-RELATED"/>
    <property type="match status" value="1"/>
</dbReference>
<keyword evidence="4" id="KW-1185">Reference proteome</keyword>
<dbReference type="Pfam" id="PF17906">
    <property type="entry name" value="HTH_48"/>
    <property type="match status" value="1"/>
</dbReference>
<dbReference type="InterPro" id="IPR040161">
    <property type="entry name" value="FB224"/>
</dbReference>
<dbReference type="GO" id="GO:0045087">
    <property type="term" value="P:innate immune response"/>
    <property type="evidence" value="ECO:0007669"/>
    <property type="project" value="TreeGrafter"/>
</dbReference>
<dbReference type="PANTHER" id="PTHR23015">
    <property type="entry name" value="UNCHARACTERIZED C.ELEGANS PROTEIN"/>
    <property type="match status" value="1"/>
</dbReference>
<protein>
    <recommendedName>
        <fullName evidence="5">Mos1 transposase HTH domain-containing protein</fullName>
    </recommendedName>
</protein>
<dbReference type="InterPro" id="IPR002900">
    <property type="entry name" value="DUF38/FTH_CAE_spp"/>
</dbReference>
<sequence length="367" mass="43503">MEKAPEFLKSNDHHLKFCILYEVALNKPIFDSYGTFCDAVGPDAMEYRDFEFWYHRFCLGELDFDYDRSMDPVPKTLMDMPVKLMRKITEELDPFESKRHDNKLDWRFNGNEYECKKEGSGCTFSRPKCLNIERSNECSFRQRNKIKVTETYDKCFIKKSLEYVTPLFQIPKLQTDHLSFVLKNQSPDLDNLLTVPFHAKSAYIVAYSFDKMFQLLSTMKAGFLESFNLELEEPTGREQFRKVFKTDQFKQAQIVHLPRIVKFNVKDLVNFSHLRQFSCGLKTIVKPTEILRIRNIVSKFKDLNVCRIIYQTNVSPIRQLAEALDVEAPVWPVDRFTHRYISKSKETLEFTIFLNARWCYIDIRKVR</sequence>
<evidence type="ECO:0000259" key="2">
    <source>
        <dbReference type="Pfam" id="PF17906"/>
    </source>
</evidence>
<dbReference type="InterPro" id="IPR041426">
    <property type="entry name" value="Mos1_HTH"/>
</dbReference>
<dbReference type="AlphaFoldDB" id="A0A2G5SIX1"/>
<evidence type="ECO:0000313" key="3">
    <source>
        <dbReference type="EMBL" id="PIC14853.1"/>
    </source>
</evidence>
<proteinExistence type="predicted"/>
<comment type="caution">
    <text evidence="3">The sequence shown here is derived from an EMBL/GenBank/DDBJ whole genome shotgun (WGS) entry which is preliminary data.</text>
</comment>
<name>A0A2G5SIX1_9PELO</name>
<evidence type="ECO:0000313" key="4">
    <source>
        <dbReference type="Proteomes" id="UP000230233"/>
    </source>
</evidence>
<evidence type="ECO:0008006" key="5">
    <source>
        <dbReference type="Google" id="ProtNLM"/>
    </source>
</evidence>
<dbReference type="Proteomes" id="UP000230233">
    <property type="component" value="Unassembled WGS sequence"/>
</dbReference>
<accession>A0A2G5SIX1</accession>
<gene>
    <name evidence="3" type="ORF">B9Z55_027020</name>
</gene>
<feature type="domain" description="Mos1 transposase HTH" evidence="2">
    <location>
        <begin position="13"/>
        <end position="57"/>
    </location>
</feature>